<comment type="caution">
    <text evidence="3">The sequence shown here is derived from an EMBL/GenBank/DDBJ whole genome shotgun (WGS) entry which is preliminary data.</text>
</comment>
<dbReference type="SUPFAM" id="SSF54768">
    <property type="entry name" value="dsRNA-binding domain-like"/>
    <property type="match status" value="1"/>
</dbReference>
<dbReference type="InterPro" id="IPR057652">
    <property type="entry name" value="DSRM_RDM1"/>
</dbReference>
<dbReference type="GO" id="GO:0005730">
    <property type="term" value="C:nucleolus"/>
    <property type="evidence" value="ECO:0007669"/>
    <property type="project" value="TreeGrafter"/>
</dbReference>
<dbReference type="InterPro" id="IPR035979">
    <property type="entry name" value="RBD_domain_sf"/>
</dbReference>
<dbReference type="Gene3D" id="3.30.70.330">
    <property type="match status" value="1"/>
</dbReference>
<evidence type="ECO:0000313" key="4">
    <source>
        <dbReference type="Proteomes" id="UP001174909"/>
    </source>
</evidence>
<dbReference type="InterPro" id="IPR040224">
    <property type="entry name" value="RDM1"/>
</dbReference>
<feature type="domain" description="RRM" evidence="2">
    <location>
        <begin position="16"/>
        <end position="119"/>
    </location>
</feature>
<dbReference type="Gene3D" id="3.30.390.80">
    <property type="entry name" value="DNA repair protein Rad52/59/22"/>
    <property type="match status" value="1"/>
</dbReference>
<dbReference type="PANTHER" id="PTHR31164">
    <property type="entry name" value="RAD52 MOTIF-CONTAINING PROTEIN 1"/>
    <property type="match status" value="1"/>
</dbReference>
<evidence type="ECO:0000259" key="2">
    <source>
        <dbReference type="PROSITE" id="PS50102"/>
    </source>
</evidence>
<dbReference type="PROSITE" id="PS50102">
    <property type="entry name" value="RRM"/>
    <property type="match status" value="1"/>
</dbReference>
<gene>
    <name evidence="3" type="ORF">GBAR_LOCUS4315</name>
</gene>
<dbReference type="GO" id="GO:0003723">
    <property type="term" value="F:RNA binding"/>
    <property type="evidence" value="ECO:0007669"/>
    <property type="project" value="UniProtKB-UniRule"/>
</dbReference>
<dbReference type="AlphaFoldDB" id="A0AA35W2Z7"/>
<accession>A0AA35W2Z7</accession>
<sequence>MEVEVVRFQRPSESGKTLYIRGIPSCLSREEKWGFLHSEFSRHGLVYDVSLPLSPFNQDPITSDAAAGEVAPDEGPVAETEYGFVTFYSRHDTKTALQAVLKSPISISSHRLKVEVARPRSKPHPSTTPTLFLGKCLELCNHFIGFSGWSLHIVSMENMEEQREEGGRVWVGVRCCVGVSLRGCGERESRGVEEWRGDEGEEVREKLKTRGTARKIAFRRACEDAFSNILIILVPGRPPVPMIVSRPEDHMKHLMGQFDNTCPPVTVLPCQPDDSSIMQECPW</sequence>
<dbReference type="InterPro" id="IPR012677">
    <property type="entry name" value="Nucleotide-bd_a/b_plait_sf"/>
</dbReference>
<dbReference type="EMBL" id="CASHTH010000622">
    <property type="protein sequence ID" value="CAI8005604.1"/>
    <property type="molecule type" value="Genomic_DNA"/>
</dbReference>
<keyword evidence="4" id="KW-1185">Reference proteome</keyword>
<dbReference type="InterPro" id="IPR042525">
    <property type="entry name" value="Rad52_Rad59_Rad22_sf"/>
</dbReference>
<evidence type="ECO:0000313" key="3">
    <source>
        <dbReference type="EMBL" id="CAI8005604.1"/>
    </source>
</evidence>
<dbReference type="Pfam" id="PF25517">
    <property type="entry name" value="DSRM_RDM1"/>
    <property type="match status" value="1"/>
</dbReference>
<reference evidence="3" key="1">
    <citation type="submission" date="2023-03" db="EMBL/GenBank/DDBJ databases">
        <authorList>
            <person name="Steffen K."/>
            <person name="Cardenas P."/>
        </authorList>
    </citation>
    <scope>NUCLEOTIDE SEQUENCE</scope>
</reference>
<dbReference type="PANTHER" id="PTHR31164:SF1">
    <property type="entry name" value="RAD52 MOTIF-CONTAINING PROTEIN 1"/>
    <property type="match status" value="1"/>
</dbReference>
<dbReference type="SUPFAM" id="SSF54928">
    <property type="entry name" value="RNA-binding domain, RBD"/>
    <property type="match status" value="1"/>
</dbReference>
<keyword evidence="1" id="KW-0694">RNA-binding</keyword>
<protein>
    <submittedName>
        <fullName evidence="3">RAD52 motif-containing protein 1</fullName>
    </submittedName>
</protein>
<proteinExistence type="predicted"/>
<dbReference type="InterPro" id="IPR000504">
    <property type="entry name" value="RRM_dom"/>
</dbReference>
<organism evidence="3 4">
    <name type="scientific">Geodia barretti</name>
    <name type="common">Barrett's horny sponge</name>
    <dbReference type="NCBI Taxonomy" id="519541"/>
    <lineage>
        <taxon>Eukaryota</taxon>
        <taxon>Metazoa</taxon>
        <taxon>Porifera</taxon>
        <taxon>Demospongiae</taxon>
        <taxon>Heteroscleromorpha</taxon>
        <taxon>Tetractinellida</taxon>
        <taxon>Astrophorina</taxon>
        <taxon>Geodiidae</taxon>
        <taxon>Geodia</taxon>
    </lineage>
</organism>
<dbReference type="Proteomes" id="UP001174909">
    <property type="component" value="Unassembled WGS sequence"/>
</dbReference>
<evidence type="ECO:0000256" key="1">
    <source>
        <dbReference type="PROSITE-ProRule" id="PRU00176"/>
    </source>
</evidence>
<dbReference type="GO" id="GO:0006302">
    <property type="term" value="P:double-strand break repair"/>
    <property type="evidence" value="ECO:0007669"/>
    <property type="project" value="UniProtKB-ARBA"/>
</dbReference>
<name>A0AA35W2Z7_GEOBA</name>
<dbReference type="GO" id="GO:0006310">
    <property type="term" value="P:DNA recombination"/>
    <property type="evidence" value="ECO:0007669"/>
    <property type="project" value="UniProtKB-ARBA"/>
</dbReference>